<dbReference type="GO" id="GO:0006935">
    <property type="term" value="P:chemotaxis"/>
    <property type="evidence" value="ECO:0007669"/>
    <property type="project" value="InterPro"/>
</dbReference>
<dbReference type="PATRIC" id="fig|908809.3.peg.2401"/>
<feature type="domain" description="CheW-like" evidence="1">
    <location>
        <begin position="6"/>
        <end position="141"/>
    </location>
</feature>
<name>A0A0R3JQU0_CALMK</name>
<dbReference type="InterPro" id="IPR039315">
    <property type="entry name" value="CheW"/>
</dbReference>
<evidence type="ECO:0000313" key="2">
    <source>
        <dbReference type="EMBL" id="KRQ85814.1"/>
    </source>
</evidence>
<dbReference type="PROSITE" id="PS50851">
    <property type="entry name" value="CHEW"/>
    <property type="match status" value="1"/>
</dbReference>
<comment type="caution">
    <text evidence="2">The sequence shown here is derived from an EMBL/GenBank/DDBJ whole genome shotgun (WGS) entry which is preliminary data.</text>
</comment>
<dbReference type="SMART" id="SM00260">
    <property type="entry name" value="CheW"/>
    <property type="match status" value="1"/>
</dbReference>
<sequence length="141" mass="16013">MENLLEMQYVVFELSKEKYALRICDVYEIIKMQRITVVHNTKHFLEGIINLRGKIVPVISLHKKFGLKNYETTKSTRIIFVKIKDEMVGIVVDKVNYVTKFSDIQPPPEMVAGIDGNNFAGVGIIDEGVASILEINTILND</sequence>
<dbReference type="EMBL" id="LKHP01000029">
    <property type="protein sequence ID" value="KRQ85814.1"/>
    <property type="molecule type" value="Genomic_DNA"/>
</dbReference>
<dbReference type="GO" id="GO:0007165">
    <property type="term" value="P:signal transduction"/>
    <property type="evidence" value="ECO:0007669"/>
    <property type="project" value="InterPro"/>
</dbReference>
<accession>A0A0R3JQU0</accession>
<dbReference type="InterPro" id="IPR036061">
    <property type="entry name" value="CheW-like_dom_sf"/>
</dbReference>
<dbReference type="Gene3D" id="2.30.30.40">
    <property type="entry name" value="SH3 Domains"/>
    <property type="match status" value="1"/>
</dbReference>
<dbReference type="SUPFAM" id="SSF50341">
    <property type="entry name" value="CheW-like"/>
    <property type="match status" value="1"/>
</dbReference>
<dbReference type="STRING" id="908809.ABG79_02403"/>
<proteinExistence type="predicted"/>
<reference evidence="2 3" key="1">
    <citation type="submission" date="2015-09" db="EMBL/GenBank/DDBJ databases">
        <title>Draft genome sequence of a Caloramator mitchellensis, a moderate thermophile from the Great Artesian Basin of Australia.</title>
        <authorList>
            <person name="Patel B.K."/>
        </authorList>
    </citation>
    <scope>NUCLEOTIDE SEQUENCE [LARGE SCALE GENOMIC DNA]</scope>
    <source>
        <strain evidence="2 3">VF08</strain>
    </source>
</reference>
<dbReference type="PANTHER" id="PTHR22617">
    <property type="entry name" value="CHEMOTAXIS SENSOR HISTIDINE KINASE-RELATED"/>
    <property type="match status" value="1"/>
</dbReference>
<dbReference type="GO" id="GO:0005829">
    <property type="term" value="C:cytosol"/>
    <property type="evidence" value="ECO:0007669"/>
    <property type="project" value="TreeGrafter"/>
</dbReference>
<dbReference type="AlphaFoldDB" id="A0A0R3JQU0"/>
<protein>
    <submittedName>
        <fullName evidence="2">Chemotaxis protein CheW</fullName>
    </submittedName>
</protein>
<evidence type="ECO:0000313" key="3">
    <source>
        <dbReference type="Proteomes" id="UP000052015"/>
    </source>
</evidence>
<dbReference type="Proteomes" id="UP000052015">
    <property type="component" value="Unassembled WGS sequence"/>
</dbReference>
<gene>
    <name evidence="2" type="primary">cheW_3</name>
    <name evidence="2" type="ORF">ABG79_02403</name>
</gene>
<dbReference type="Gene3D" id="2.40.50.180">
    <property type="entry name" value="CheA-289, Domain 4"/>
    <property type="match status" value="1"/>
</dbReference>
<organism evidence="2 3">
    <name type="scientific">Caloramator mitchellensis</name>
    <dbReference type="NCBI Taxonomy" id="908809"/>
    <lineage>
        <taxon>Bacteria</taxon>
        <taxon>Bacillati</taxon>
        <taxon>Bacillota</taxon>
        <taxon>Clostridia</taxon>
        <taxon>Eubacteriales</taxon>
        <taxon>Clostridiaceae</taxon>
        <taxon>Caloramator</taxon>
    </lineage>
</organism>
<dbReference type="PANTHER" id="PTHR22617:SF23">
    <property type="entry name" value="CHEMOTAXIS PROTEIN CHEW"/>
    <property type="match status" value="1"/>
</dbReference>
<evidence type="ECO:0000259" key="1">
    <source>
        <dbReference type="PROSITE" id="PS50851"/>
    </source>
</evidence>
<dbReference type="InterPro" id="IPR002545">
    <property type="entry name" value="CheW-lke_dom"/>
</dbReference>
<keyword evidence="3" id="KW-1185">Reference proteome</keyword>
<dbReference type="Pfam" id="PF01584">
    <property type="entry name" value="CheW"/>
    <property type="match status" value="1"/>
</dbReference>